<dbReference type="AlphaFoldDB" id="A0A222VTZ6"/>
<evidence type="ECO:0000256" key="2">
    <source>
        <dbReference type="ARBA" id="ARBA00022598"/>
    </source>
</evidence>
<dbReference type="InterPro" id="IPR050237">
    <property type="entry name" value="ATP-dep_AMP-bd_enzyme"/>
</dbReference>
<dbReference type="EMBL" id="FMZE01000008">
    <property type="protein sequence ID" value="SDD42269.1"/>
    <property type="molecule type" value="Genomic_DNA"/>
</dbReference>
<dbReference type="PANTHER" id="PTHR43767:SF1">
    <property type="entry name" value="NONRIBOSOMAL PEPTIDE SYNTHASE PES1 (EUROFUNG)-RELATED"/>
    <property type="match status" value="1"/>
</dbReference>
<sequence length="519" mass="57134">MDIVGNRTLRDLLREREHRFGDKTFLVFVEKDGSAVETSYRGFVEQVRRVAAGFADRGIGKGDKVVVQLPNCPEFLLCWFGLAWIGAVVVPANSASTATEMRHVVSFSDAVAVVTDEERREALESVVDELPAVRLRVLLTAAQGEWLPFANLLASEPTPPEVPLNPDDVAELLFTSGTTARPKAVMLTHGNCLYAGEREWRILGLVPEDRCLTALPAFHVNAQTVTILSSLTVGATCVLLAEYSASRFWEHVRARRATALSLVAMQVRTLLAQPKKETDKRHSVRRVMYAINVLDEEKAEFESRYAVELTNGYGLSEAMTIVTIAPVHGERRWPSIGLPTLDRQVRIVDEDGVDVAKGRVGEIIVSGVPGRTLMAGYYEDPKATADALRDGWLYTGDNGYFDERGYVHFFDRRKDVIKVAGENVSASEVEHVLLTCPGVVEAAVVSVAHSIRDEVPVAFVVLEPGADVTTEDVKEYCAGHMAKFKVPWLVEVLDGLPKTSIGKIEKKVLREATLGWGPL</sequence>
<dbReference type="PANTHER" id="PTHR43767">
    <property type="entry name" value="LONG-CHAIN-FATTY-ACID--COA LIGASE"/>
    <property type="match status" value="1"/>
</dbReference>
<dbReference type="InterPro" id="IPR025110">
    <property type="entry name" value="AMP-bd_C"/>
</dbReference>
<dbReference type="STRING" id="530584.SAMN05421630_108125"/>
<keyword evidence="2 3" id="KW-0436">Ligase</keyword>
<dbReference type="OrthoDB" id="2579187at2"/>
<dbReference type="InterPro" id="IPR000873">
    <property type="entry name" value="AMP-dep_synth/lig_dom"/>
</dbReference>
<dbReference type="Gene3D" id="3.40.50.12780">
    <property type="entry name" value="N-terminal domain of ligase-like"/>
    <property type="match status" value="1"/>
</dbReference>
<dbReference type="RefSeq" id="WP_091807727.1">
    <property type="nucleotide sequence ID" value="NZ_CP016353.1"/>
</dbReference>
<dbReference type="FunFam" id="3.30.300.30:FF:000008">
    <property type="entry name" value="2,3-dihydroxybenzoate-AMP ligase"/>
    <property type="match status" value="1"/>
</dbReference>
<dbReference type="InterPro" id="IPR045851">
    <property type="entry name" value="AMP-bd_C_sf"/>
</dbReference>
<reference evidence="3 4" key="1">
    <citation type="submission" date="2016-10" db="EMBL/GenBank/DDBJ databases">
        <authorList>
            <person name="de Groot N.N."/>
        </authorList>
    </citation>
    <scope>NUCLEOTIDE SEQUENCE [LARGE SCALE GENOMIC DNA]</scope>
    <source>
        <strain evidence="3 4">CGMCC 4.5506</strain>
    </source>
</reference>
<organism evidence="3 4">
    <name type="scientific">Prauserella marina</name>
    <dbReference type="NCBI Taxonomy" id="530584"/>
    <lineage>
        <taxon>Bacteria</taxon>
        <taxon>Bacillati</taxon>
        <taxon>Actinomycetota</taxon>
        <taxon>Actinomycetes</taxon>
        <taxon>Pseudonocardiales</taxon>
        <taxon>Pseudonocardiaceae</taxon>
        <taxon>Prauserella</taxon>
    </lineage>
</organism>
<evidence type="ECO:0000313" key="4">
    <source>
        <dbReference type="Proteomes" id="UP000199494"/>
    </source>
</evidence>
<accession>A0A222VTZ6</accession>
<keyword evidence="4" id="KW-1185">Reference proteome</keyword>
<dbReference type="Pfam" id="PF13193">
    <property type="entry name" value="AMP-binding_C"/>
    <property type="match status" value="1"/>
</dbReference>
<dbReference type="Gene3D" id="3.30.300.30">
    <property type="match status" value="1"/>
</dbReference>
<dbReference type="Proteomes" id="UP000199494">
    <property type="component" value="Unassembled WGS sequence"/>
</dbReference>
<dbReference type="KEGG" id="pmad:BAY61_23020"/>
<evidence type="ECO:0000256" key="1">
    <source>
        <dbReference type="ARBA" id="ARBA00006432"/>
    </source>
</evidence>
<dbReference type="SUPFAM" id="SSF56801">
    <property type="entry name" value="Acetyl-CoA synthetase-like"/>
    <property type="match status" value="1"/>
</dbReference>
<protein>
    <submittedName>
        <fullName evidence="3">Crotonobetaine/carnitine-CoA ligase</fullName>
    </submittedName>
</protein>
<gene>
    <name evidence="3" type="ORF">SAMN05421630_108125</name>
</gene>
<comment type="similarity">
    <text evidence="1">Belongs to the ATP-dependent AMP-binding enzyme family.</text>
</comment>
<proteinExistence type="inferred from homology"/>
<dbReference type="Pfam" id="PF00501">
    <property type="entry name" value="AMP-binding"/>
    <property type="match status" value="1"/>
</dbReference>
<name>A0A222VTZ6_9PSEU</name>
<evidence type="ECO:0000313" key="3">
    <source>
        <dbReference type="EMBL" id="SDD42269.1"/>
    </source>
</evidence>
<dbReference type="GO" id="GO:0016878">
    <property type="term" value="F:acid-thiol ligase activity"/>
    <property type="evidence" value="ECO:0007669"/>
    <property type="project" value="UniProtKB-ARBA"/>
</dbReference>
<dbReference type="InterPro" id="IPR042099">
    <property type="entry name" value="ANL_N_sf"/>
</dbReference>